<reference evidence="1 2" key="1">
    <citation type="submission" date="2017-03" db="EMBL/GenBank/DDBJ databases">
        <title>Genome of the blue death feigning beetle - Asbolus verrucosus.</title>
        <authorList>
            <person name="Rider S.D."/>
        </authorList>
    </citation>
    <scope>NUCLEOTIDE SEQUENCE [LARGE SCALE GENOMIC DNA]</scope>
    <source>
        <strain evidence="1">Butters</strain>
        <tissue evidence="1">Head and leg muscle</tissue>
    </source>
</reference>
<protein>
    <submittedName>
        <fullName evidence="1">Uncharacterized protein</fullName>
    </submittedName>
</protein>
<sequence>ETNESKQHYNHDELYYAVCADDYVKDVKDGNITIYLNAISEYYTNKYENIGIRATVVKMDCDSLNYSTYTVDDIFK</sequence>
<feature type="non-terminal residue" evidence="1">
    <location>
        <position position="1"/>
    </location>
</feature>
<accession>A0A482V1I9</accession>
<gene>
    <name evidence="1" type="ORF">BDFB_010722</name>
</gene>
<dbReference type="AlphaFoldDB" id="A0A482V1I9"/>
<dbReference type="EMBL" id="QDEB01133486">
    <property type="protein sequence ID" value="RZB38822.1"/>
    <property type="molecule type" value="Genomic_DNA"/>
</dbReference>
<evidence type="ECO:0000313" key="2">
    <source>
        <dbReference type="Proteomes" id="UP000292052"/>
    </source>
</evidence>
<keyword evidence="2" id="KW-1185">Reference proteome</keyword>
<proteinExistence type="predicted"/>
<name>A0A482V1I9_ASBVE</name>
<dbReference type="Proteomes" id="UP000292052">
    <property type="component" value="Unassembled WGS sequence"/>
</dbReference>
<comment type="caution">
    <text evidence="1">The sequence shown here is derived from an EMBL/GenBank/DDBJ whole genome shotgun (WGS) entry which is preliminary data.</text>
</comment>
<evidence type="ECO:0000313" key="1">
    <source>
        <dbReference type="EMBL" id="RZB38822.1"/>
    </source>
</evidence>
<organism evidence="1 2">
    <name type="scientific">Asbolus verrucosus</name>
    <name type="common">Desert ironclad beetle</name>
    <dbReference type="NCBI Taxonomy" id="1661398"/>
    <lineage>
        <taxon>Eukaryota</taxon>
        <taxon>Metazoa</taxon>
        <taxon>Ecdysozoa</taxon>
        <taxon>Arthropoda</taxon>
        <taxon>Hexapoda</taxon>
        <taxon>Insecta</taxon>
        <taxon>Pterygota</taxon>
        <taxon>Neoptera</taxon>
        <taxon>Endopterygota</taxon>
        <taxon>Coleoptera</taxon>
        <taxon>Polyphaga</taxon>
        <taxon>Cucujiformia</taxon>
        <taxon>Tenebrionidae</taxon>
        <taxon>Pimeliinae</taxon>
        <taxon>Asbolus</taxon>
    </lineage>
</organism>
<dbReference type="OrthoDB" id="10265389at2759"/>